<evidence type="ECO:0000313" key="2">
    <source>
        <dbReference type="Proteomes" id="UP000726737"/>
    </source>
</evidence>
<protein>
    <submittedName>
        <fullName evidence="1">Uncharacterized protein</fullName>
    </submittedName>
</protein>
<proteinExistence type="predicted"/>
<name>A0A9P6TV98_9FUNG</name>
<comment type="caution">
    <text evidence="1">The sequence shown here is derived from an EMBL/GenBank/DDBJ whole genome shotgun (WGS) entry which is preliminary data.</text>
</comment>
<dbReference type="AlphaFoldDB" id="A0A9P6TV98"/>
<accession>A0A9P6TV98</accession>
<dbReference type="Proteomes" id="UP000726737">
    <property type="component" value="Unassembled WGS sequence"/>
</dbReference>
<keyword evidence="2" id="KW-1185">Reference proteome</keyword>
<dbReference type="EMBL" id="JAAAJA010001116">
    <property type="protein sequence ID" value="KAG0248069.1"/>
    <property type="molecule type" value="Genomic_DNA"/>
</dbReference>
<reference evidence="1" key="1">
    <citation type="journal article" date="2020" name="Fungal Divers.">
        <title>Resolving the Mortierellaceae phylogeny through synthesis of multi-gene phylogenetics and phylogenomics.</title>
        <authorList>
            <person name="Vandepol N."/>
            <person name="Liber J."/>
            <person name="Desiro A."/>
            <person name="Na H."/>
            <person name="Kennedy M."/>
            <person name="Barry K."/>
            <person name="Grigoriev I.V."/>
            <person name="Miller A.N."/>
            <person name="O'Donnell K."/>
            <person name="Stajich J.E."/>
            <person name="Bonito G."/>
        </authorList>
    </citation>
    <scope>NUCLEOTIDE SEQUENCE</scope>
    <source>
        <strain evidence="1">KOD948</strain>
    </source>
</reference>
<evidence type="ECO:0000313" key="1">
    <source>
        <dbReference type="EMBL" id="KAG0248069.1"/>
    </source>
</evidence>
<dbReference type="OrthoDB" id="2448606at2759"/>
<sequence>MKGPVRAAVKEATAQLINPQYFLETEPENYSATDYFVSCRGDTVQDDSTEKRLQNEWKYKVIPVLKESNVEFIRQTGERLDNAWKVEKRRLQEVANQAKDGIITKKYKTDMLHAFQEHRPKWKARPLLPRGRPYREHHRPRHFRRSHHGIQPSHRVMPLRPHRLVTRQQLRTCHAHKDLSRTQGPGSPETIANRACAYEIEAAIFFDDKEAPKDIIFGSLRKGERLSQWTSNQPGYDFVLRLGSLDLGDLITGLYNDVRKKTDLDHTMVDQIALLSGIVHIHNGHFGLSSTVAVALQNEVVDLFYSREASEADLGRARNAEELWSTWVRGREPRPIDTAPVMEEIMASFKKCKELDIIPMFYTAMNVFRKLKDRNGKLSETEWMTKVIIPFLEEFMAIQHDISFACANSVTLAGQERKENLNQSGRARQPDIIGKCTQPFELYYGELKSSNPRAEDSNTDRLRIAIFTKDSLDQLDRKLTSPPPVLSFQAVGGVVTIYLGAKVGNAIVHAKLSTITLPSQLNQLDLHEDVFYALFQVHTLINIANIKIQQKRDAPVEVQSFPTLGTPDRCLAGILLRIQMLANEKQKRNLLIPQHSEFMAAMA</sequence>
<organism evidence="1 2">
    <name type="scientific">Mortierella polycephala</name>
    <dbReference type="NCBI Taxonomy" id="41804"/>
    <lineage>
        <taxon>Eukaryota</taxon>
        <taxon>Fungi</taxon>
        <taxon>Fungi incertae sedis</taxon>
        <taxon>Mucoromycota</taxon>
        <taxon>Mortierellomycotina</taxon>
        <taxon>Mortierellomycetes</taxon>
        <taxon>Mortierellales</taxon>
        <taxon>Mortierellaceae</taxon>
        <taxon>Mortierella</taxon>
    </lineage>
</organism>
<gene>
    <name evidence="1" type="ORF">BG011_000557</name>
</gene>